<keyword evidence="4" id="KW-1185">Reference proteome</keyword>
<comment type="caution">
    <text evidence="2">The sequence shown here is derived from an EMBL/GenBank/DDBJ whole genome shotgun (WGS) entry which is preliminary data.</text>
</comment>
<dbReference type="EMBL" id="WNWS01000019">
    <property type="protein sequence ID" value="KAE9987324.1"/>
    <property type="molecule type" value="Genomic_DNA"/>
</dbReference>
<proteinExistence type="predicted"/>
<dbReference type="Proteomes" id="UP000490939">
    <property type="component" value="Unassembled WGS sequence"/>
</dbReference>
<evidence type="ECO:0000313" key="1">
    <source>
        <dbReference type="EMBL" id="KAE9983644.1"/>
    </source>
</evidence>
<evidence type="ECO:0000313" key="4">
    <source>
        <dbReference type="Proteomes" id="UP000490939"/>
    </source>
</evidence>
<name>A0A8H3Z6L1_VENIN</name>
<dbReference type="Proteomes" id="UP000447873">
    <property type="component" value="Unassembled WGS sequence"/>
</dbReference>
<evidence type="ECO:0000313" key="2">
    <source>
        <dbReference type="EMBL" id="KAE9987324.1"/>
    </source>
</evidence>
<gene>
    <name evidence="1" type="ORF">EG327_005422</name>
    <name evidence="2" type="ORF">EG328_003048</name>
</gene>
<evidence type="ECO:0000313" key="3">
    <source>
        <dbReference type="Proteomes" id="UP000447873"/>
    </source>
</evidence>
<dbReference type="EMBL" id="WNWR01000313">
    <property type="protein sequence ID" value="KAE9983644.1"/>
    <property type="molecule type" value="Genomic_DNA"/>
</dbReference>
<sequence>MSPNANTTDASLTYKLVTNIPLVGPVIRSINETCNPNIHHGAEPCPPKSTEPTIYEIAKAARDEKVRIKNAAAEFMESELGKKVGNLSREGMGEKTRVRMRREGVEEMRRDLMRVIGKGGYGELEERINGVLRTLLEEEGVRLKGEVERLEGRELKAAVEGLPRSREEGMR</sequence>
<organism evidence="2 3">
    <name type="scientific">Venturia inaequalis</name>
    <name type="common">Apple scab fungus</name>
    <dbReference type="NCBI Taxonomy" id="5025"/>
    <lineage>
        <taxon>Eukaryota</taxon>
        <taxon>Fungi</taxon>
        <taxon>Dikarya</taxon>
        <taxon>Ascomycota</taxon>
        <taxon>Pezizomycotina</taxon>
        <taxon>Dothideomycetes</taxon>
        <taxon>Pleosporomycetidae</taxon>
        <taxon>Venturiales</taxon>
        <taxon>Venturiaceae</taxon>
        <taxon>Venturia</taxon>
    </lineage>
</organism>
<protein>
    <submittedName>
        <fullName evidence="2">Uncharacterized protein</fullName>
    </submittedName>
</protein>
<accession>A0A8H3Z6L1</accession>
<dbReference type="AlphaFoldDB" id="A0A8H3Z6L1"/>
<reference evidence="2 3" key="1">
    <citation type="submission" date="2018-12" db="EMBL/GenBank/DDBJ databases">
        <title>Venturia inaequalis Genome Resource.</title>
        <authorList>
            <person name="Lichtner F.J."/>
        </authorList>
    </citation>
    <scope>NUCLEOTIDE SEQUENCE [LARGE SCALE GENOMIC DNA]</scope>
    <source>
        <strain evidence="2 3">120213</strain>
        <strain evidence="1 4">DMI_063113</strain>
    </source>
</reference>